<keyword evidence="1" id="KW-1133">Transmembrane helix</keyword>
<keyword evidence="1" id="KW-0472">Membrane</keyword>
<dbReference type="AlphaFoldDB" id="A0A672S1Y7"/>
<evidence type="ECO:0000313" key="3">
    <source>
        <dbReference type="Proteomes" id="UP000472262"/>
    </source>
</evidence>
<evidence type="ECO:0000256" key="1">
    <source>
        <dbReference type="SAM" id="Phobius"/>
    </source>
</evidence>
<dbReference type="InParanoid" id="A0A672S1Y7"/>
<accession>A0A672S1Y7</accession>
<organism evidence="2 3">
    <name type="scientific">Sinocyclocheilus grahami</name>
    <name type="common">Dianchi golden-line fish</name>
    <name type="synonym">Barbus grahami</name>
    <dbReference type="NCBI Taxonomy" id="75366"/>
    <lineage>
        <taxon>Eukaryota</taxon>
        <taxon>Metazoa</taxon>
        <taxon>Chordata</taxon>
        <taxon>Craniata</taxon>
        <taxon>Vertebrata</taxon>
        <taxon>Euteleostomi</taxon>
        <taxon>Actinopterygii</taxon>
        <taxon>Neopterygii</taxon>
        <taxon>Teleostei</taxon>
        <taxon>Ostariophysi</taxon>
        <taxon>Cypriniformes</taxon>
        <taxon>Cyprinidae</taxon>
        <taxon>Cyprininae</taxon>
        <taxon>Sinocyclocheilus</taxon>
    </lineage>
</organism>
<dbReference type="Ensembl" id="ENSSGRT00000101644.1">
    <property type="protein sequence ID" value="ENSSGRP00000095520.1"/>
    <property type="gene ID" value="ENSSGRG00000047756.1"/>
</dbReference>
<proteinExistence type="predicted"/>
<keyword evidence="1" id="KW-0812">Transmembrane</keyword>
<dbReference type="Proteomes" id="UP000472262">
    <property type="component" value="Unassembled WGS sequence"/>
</dbReference>
<sequence length="106" mass="11526">VVPRRTQALLPVEHVGFDDLTARTAVQTQLHADGESQVAADLPHNDGRTSTTLRDPQALCFPTASRAILERRRQVLGGGLVHLLLGAVMVGLEDDCYLQGRSNGKW</sequence>
<reference evidence="2" key="1">
    <citation type="submission" date="2025-08" db="UniProtKB">
        <authorList>
            <consortium name="Ensembl"/>
        </authorList>
    </citation>
    <scope>IDENTIFICATION</scope>
</reference>
<protein>
    <submittedName>
        <fullName evidence="2">Uncharacterized protein</fullName>
    </submittedName>
</protein>
<feature type="transmembrane region" description="Helical" evidence="1">
    <location>
        <begin position="75"/>
        <end position="92"/>
    </location>
</feature>
<keyword evidence="3" id="KW-1185">Reference proteome</keyword>
<reference evidence="2" key="2">
    <citation type="submission" date="2025-09" db="UniProtKB">
        <authorList>
            <consortium name="Ensembl"/>
        </authorList>
    </citation>
    <scope>IDENTIFICATION</scope>
</reference>
<evidence type="ECO:0000313" key="2">
    <source>
        <dbReference type="Ensembl" id="ENSSGRP00000095520.1"/>
    </source>
</evidence>
<name>A0A672S1Y7_SINGR</name>